<evidence type="ECO:0000256" key="1">
    <source>
        <dbReference type="SAM" id="MobiDB-lite"/>
    </source>
</evidence>
<dbReference type="OrthoDB" id="4736382at2759"/>
<reference evidence="3" key="1">
    <citation type="journal article" date="2017" name="BMC Genomics">
        <title>Gapless genome assembly of Colletotrichum higginsianum reveals chromosome structure and association of transposable elements with secondary metabolite gene clusters.</title>
        <authorList>
            <person name="Dallery J.-F."/>
            <person name="Lapalu N."/>
            <person name="Zampounis A."/>
            <person name="Pigne S."/>
            <person name="Luyten I."/>
            <person name="Amselem J."/>
            <person name="Wittenberg A.H.J."/>
            <person name="Zhou S."/>
            <person name="de Queiroz M.V."/>
            <person name="Robin G.P."/>
            <person name="Auger A."/>
            <person name="Hainaut M."/>
            <person name="Henrissat B."/>
            <person name="Kim K.-T."/>
            <person name="Lee Y.-H."/>
            <person name="Lespinet O."/>
            <person name="Schwartz D.C."/>
            <person name="Thon M.R."/>
            <person name="O'Connell R.J."/>
        </authorList>
    </citation>
    <scope>NUCLEOTIDE SEQUENCE [LARGE SCALE GENOMIC DNA]</scope>
    <source>
        <strain evidence="3">IMI 349063</strain>
    </source>
</reference>
<dbReference type="VEuPathDB" id="FungiDB:CH63R_05725"/>
<feature type="compositionally biased region" description="Polar residues" evidence="1">
    <location>
        <begin position="349"/>
        <end position="358"/>
    </location>
</feature>
<keyword evidence="3" id="KW-1185">Reference proteome</keyword>
<feature type="region of interest" description="Disordered" evidence="1">
    <location>
        <begin position="335"/>
        <end position="358"/>
    </location>
</feature>
<name>A0A1B7YD62_COLHI</name>
<sequence>MVGQISYTEEQIIFVLQQLLAGEKRDVILQEYKRRFNKALSTAQLRYIKIKYGHDPEFGQVQALLLRLTSYFQSLPSLLNTAMINRKLPKNGGNRKTAKEPSKKETVQLAQPVSDGPYPTVMLAFQTNSGSLQSLPADYSVMRHLIEYNQGPSEPLITDKDLSLWHQQSQQQHDGLPHHQLETSTEQPSGTYWFDQYQPTSYSTAYGNQPVLHYCNQTLYPSVAKKRKHDELVEPASMLTADLVSTRGLEDTLHIDATALETAEKREKRRKLESTAADYTPIFKATPSQTPTNSMEDQKVTKRSKVYFSNGVPSQRPVTPNDPTAMEDELSPWSKLAEGTDPENRPQKPMTTPPSLHLSRTWNGIVHLNGPSPQGPISKAVKSATLYKDQELTFPREHGNPLFDNTGSSLRYNHQVDSSYYPLSLEVYDPALDPAFEHCVDATLQPRAGDAILETHSSASVGNDDNQEQSASGSTMVPHQFDFEEDFNFFKEIEGFDWSVCLPTDADQTQKADGQTQLSE</sequence>
<dbReference type="GeneID" id="28864807"/>
<feature type="region of interest" description="Disordered" evidence="1">
    <location>
        <begin position="166"/>
        <end position="186"/>
    </location>
</feature>
<proteinExistence type="predicted"/>
<organism evidence="2 3">
    <name type="scientific">Colletotrichum higginsianum (strain IMI 349063)</name>
    <name type="common">Crucifer anthracnose fungus</name>
    <dbReference type="NCBI Taxonomy" id="759273"/>
    <lineage>
        <taxon>Eukaryota</taxon>
        <taxon>Fungi</taxon>
        <taxon>Dikarya</taxon>
        <taxon>Ascomycota</taxon>
        <taxon>Pezizomycotina</taxon>
        <taxon>Sordariomycetes</taxon>
        <taxon>Hypocreomycetidae</taxon>
        <taxon>Glomerellales</taxon>
        <taxon>Glomerellaceae</taxon>
        <taxon>Colletotrichum</taxon>
        <taxon>Colletotrichum destructivum species complex</taxon>
    </lineage>
</organism>
<feature type="compositionally biased region" description="Basic and acidic residues" evidence="1">
    <location>
        <begin position="97"/>
        <end position="106"/>
    </location>
</feature>
<dbReference type="KEGG" id="chig:CH63R_05725"/>
<dbReference type="Proteomes" id="UP000092177">
    <property type="component" value="Chromosome 4"/>
</dbReference>
<dbReference type="AlphaFoldDB" id="A0A1B7YD62"/>
<comment type="caution">
    <text evidence="2">The sequence shown here is derived from an EMBL/GenBank/DDBJ whole genome shotgun (WGS) entry which is preliminary data.</text>
</comment>
<evidence type="ECO:0000313" key="2">
    <source>
        <dbReference type="EMBL" id="OBR10033.1"/>
    </source>
</evidence>
<dbReference type="RefSeq" id="XP_018158550.1">
    <property type="nucleotide sequence ID" value="XM_018300700.1"/>
</dbReference>
<dbReference type="EMBL" id="LTAN01000004">
    <property type="protein sequence ID" value="OBR10033.1"/>
    <property type="molecule type" value="Genomic_DNA"/>
</dbReference>
<evidence type="ECO:0000313" key="3">
    <source>
        <dbReference type="Proteomes" id="UP000092177"/>
    </source>
</evidence>
<gene>
    <name evidence="2" type="ORF">CH63R_05725</name>
</gene>
<feature type="region of interest" description="Disordered" evidence="1">
    <location>
        <begin position="87"/>
        <end position="111"/>
    </location>
</feature>
<protein>
    <submittedName>
        <fullName evidence="2">Uncharacterized protein</fullName>
    </submittedName>
</protein>
<accession>A0A1B7YD62</accession>